<keyword evidence="6" id="KW-1185">Reference proteome</keyword>
<feature type="chain" id="PRO_5015487733" evidence="1">
    <location>
        <begin position="23"/>
        <end position="107"/>
    </location>
</feature>
<keyword evidence="1" id="KW-0732">Signal</keyword>
<dbReference type="Pfam" id="PF09498">
    <property type="entry name" value="DUF2388"/>
    <property type="match status" value="1"/>
</dbReference>
<dbReference type="Proteomes" id="UP000272833">
    <property type="component" value="Unassembled WGS sequence"/>
</dbReference>
<dbReference type="GeneID" id="300417880"/>
<dbReference type="NCBIfam" id="TIGR02448">
    <property type="entry name" value="conserverd hypothetical protein"/>
    <property type="match status" value="1"/>
</dbReference>
<sequence>MHLKKSLIAALLSLGLAGTACASSLVATTDTLGGALAGTVEVTSDATSSLRDMKQLRAARDDAASFVASDGAIRSVRLEAALAHIRRHDAALATADDLALAQAILSL</sequence>
<organism evidence="4 8">
    <name type="scientific">Ectopseudomonas oleovorans</name>
    <name type="common">Pseudomonas oleovorans</name>
    <dbReference type="NCBI Taxonomy" id="301"/>
    <lineage>
        <taxon>Bacteria</taxon>
        <taxon>Pseudomonadati</taxon>
        <taxon>Pseudomonadota</taxon>
        <taxon>Gammaproteobacteria</taxon>
        <taxon>Pseudomonadales</taxon>
        <taxon>Pseudomonadaceae</taxon>
        <taxon>Ectopseudomonas</taxon>
    </lineage>
</organism>
<dbReference type="Proteomes" id="UP001159292">
    <property type="component" value="Unassembled WGS sequence"/>
</dbReference>
<evidence type="ECO:0000256" key="1">
    <source>
        <dbReference type="SAM" id="SignalP"/>
    </source>
</evidence>
<name>A0A061CZZ0_ECTOL</name>
<reference evidence="5 7" key="2">
    <citation type="submission" date="2018-06" db="EMBL/GenBank/DDBJ databases">
        <authorList>
            <consortium name="Pathogen Informatics"/>
            <person name="Doyle S."/>
        </authorList>
    </citation>
    <scope>NUCLEOTIDE SEQUENCE [LARGE SCALE GENOMIC DNA]</scope>
    <source>
        <strain evidence="5 7">NCTC10860</strain>
    </source>
</reference>
<feature type="signal peptide" evidence="1">
    <location>
        <begin position="1"/>
        <end position="22"/>
    </location>
</feature>
<dbReference type="EMBL" id="JAOEET010000029">
    <property type="protein sequence ID" value="MDH0568031.1"/>
    <property type="molecule type" value="Genomic_DNA"/>
</dbReference>
<dbReference type="AlphaFoldDB" id="A0A061CZZ0"/>
<accession>A0A2T5PFY8</accession>
<dbReference type="EMBL" id="UGUW01000004">
    <property type="protein sequence ID" value="SUD62243.1"/>
    <property type="molecule type" value="Genomic_DNA"/>
</dbReference>
<accession>A0A427HQP5</accession>
<protein>
    <submittedName>
        <fullName evidence="4">DUF2388 domain-containing protein</fullName>
    </submittedName>
    <submittedName>
        <fullName evidence="5">Holliday junction resolvase</fullName>
    </submittedName>
</protein>
<evidence type="ECO:0000313" key="4">
    <source>
        <dbReference type="EMBL" id="RRW37048.1"/>
    </source>
</evidence>
<reference evidence="3 6" key="1">
    <citation type="submission" date="2018-04" db="EMBL/GenBank/DDBJ databases">
        <title>Pseudomonas sp. nov., isolated from mangrove soil.</title>
        <authorList>
            <person name="Chen C."/>
        </authorList>
    </citation>
    <scope>NUCLEOTIDE SEQUENCE [LARGE SCALE GENOMIC DNA]</scope>
    <source>
        <strain evidence="3 6">JCM 14246</strain>
    </source>
</reference>
<evidence type="ECO:0000313" key="8">
    <source>
        <dbReference type="Proteomes" id="UP000272833"/>
    </source>
</evidence>
<dbReference type="EMBL" id="RHRS01000021">
    <property type="protein sequence ID" value="RRW37048.1"/>
    <property type="molecule type" value="Genomic_DNA"/>
</dbReference>
<dbReference type="Proteomes" id="UP000254084">
    <property type="component" value="Unassembled WGS sequence"/>
</dbReference>
<accession>A0A061CZZ0</accession>
<dbReference type="EMBL" id="QASO01000130">
    <property type="protein sequence ID" value="PTU76637.1"/>
    <property type="molecule type" value="Genomic_DNA"/>
</dbReference>
<dbReference type="InterPro" id="IPR012661">
    <property type="entry name" value="CHP02448"/>
</dbReference>
<dbReference type="Proteomes" id="UP000244052">
    <property type="component" value="Unassembled WGS sequence"/>
</dbReference>
<evidence type="ECO:0000313" key="7">
    <source>
        <dbReference type="Proteomes" id="UP000254084"/>
    </source>
</evidence>
<proteinExistence type="predicted"/>
<evidence type="ECO:0000313" key="6">
    <source>
        <dbReference type="Proteomes" id="UP000244052"/>
    </source>
</evidence>
<evidence type="ECO:0000313" key="2">
    <source>
        <dbReference type="EMBL" id="MDH0568031.1"/>
    </source>
</evidence>
<dbReference type="PROSITE" id="PS51257">
    <property type="entry name" value="PROKAR_LIPOPROTEIN"/>
    <property type="match status" value="1"/>
</dbReference>
<gene>
    <name evidence="3" type="ORF">DBO86_23305</name>
    <name evidence="4" type="ORF">EGJ44_10245</name>
    <name evidence="2" type="ORF">N7671_12505</name>
    <name evidence="5" type="ORF">NCTC10860_04677</name>
</gene>
<dbReference type="RefSeq" id="WP_003464664.1">
    <property type="nucleotide sequence ID" value="NZ_CAURUH010000019.1"/>
</dbReference>
<evidence type="ECO:0000313" key="5">
    <source>
        <dbReference type="EMBL" id="SUD62243.1"/>
    </source>
</evidence>
<reference evidence="4 8" key="3">
    <citation type="submission" date="2018-10" db="EMBL/GenBank/DDBJ databases">
        <title>Transmission dynamics of multidrug resistant bacteria on intensive care unit surfaces.</title>
        <authorList>
            <person name="D'Souza A.W."/>
            <person name="Potter R.F."/>
            <person name="Wallace M."/>
            <person name="Shupe A."/>
            <person name="Patel S."/>
            <person name="Sun S."/>
            <person name="Gul D."/>
            <person name="Kwon J.H."/>
            <person name="Andleeb S."/>
            <person name="Burnham C.-A.D."/>
            <person name="Dantas G."/>
        </authorList>
    </citation>
    <scope>NUCLEOTIDE SEQUENCE [LARGE SCALE GENOMIC DNA]</scope>
    <source>
        <strain evidence="4 8">PO_271</strain>
    </source>
</reference>
<evidence type="ECO:0000313" key="3">
    <source>
        <dbReference type="EMBL" id="PTU76637.1"/>
    </source>
</evidence>
<reference evidence="2" key="4">
    <citation type="submission" date="2022-09" db="EMBL/GenBank/DDBJ databases">
        <title>Intensive care unit water sources are persistently colonized with multi-drug resistant bacteria and are the site of extensive horizontal gene transfer of antibiotic resistance genes.</title>
        <authorList>
            <person name="Diorio-Toth L."/>
        </authorList>
    </citation>
    <scope>NUCLEOTIDE SEQUENCE</scope>
    <source>
        <strain evidence="2">GD04000</strain>
    </source>
</reference>